<name>A0A0N5A946_9BILA</name>
<dbReference type="AlphaFoldDB" id="A0A0N5A946"/>
<accession>A0A0N5A946</accession>
<protein>
    <submittedName>
        <fullName evidence="2">Uncharacterized protein</fullName>
    </submittedName>
</protein>
<organism evidence="1 2">
    <name type="scientific">Syphacia muris</name>
    <dbReference type="NCBI Taxonomy" id="451379"/>
    <lineage>
        <taxon>Eukaryota</taxon>
        <taxon>Metazoa</taxon>
        <taxon>Ecdysozoa</taxon>
        <taxon>Nematoda</taxon>
        <taxon>Chromadorea</taxon>
        <taxon>Rhabditida</taxon>
        <taxon>Spirurina</taxon>
        <taxon>Oxyuridomorpha</taxon>
        <taxon>Oxyuroidea</taxon>
        <taxon>Oxyuridae</taxon>
        <taxon>Syphacia</taxon>
    </lineage>
</organism>
<evidence type="ECO:0000313" key="1">
    <source>
        <dbReference type="Proteomes" id="UP000046393"/>
    </source>
</evidence>
<proteinExistence type="predicted"/>
<evidence type="ECO:0000313" key="2">
    <source>
        <dbReference type="WBParaSite" id="SMUV_0000061401-mRNA-1"/>
    </source>
</evidence>
<dbReference type="WBParaSite" id="SMUV_0000061401-mRNA-1">
    <property type="protein sequence ID" value="SMUV_0000061401-mRNA-1"/>
    <property type="gene ID" value="SMUV_0000061401"/>
</dbReference>
<keyword evidence="1" id="KW-1185">Reference proteome</keyword>
<reference evidence="2" key="1">
    <citation type="submission" date="2017-02" db="UniProtKB">
        <authorList>
            <consortium name="WormBaseParasite"/>
        </authorList>
    </citation>
    <scope>IDENTIFICATION</scope>
</reference>
<dbReference type="Proteomes" id="UP000046393">
    <property type="component" value="Unplaced"/>
</dbReference>
<sequence length="264" mass="31752">MPLANCREVPQIVVVEVPTEEQLIKKSWLLNPNKIPKPSNEVYVERVSTEINEDMVNLYRSRSLDIYDTSRRSYLSQWSRETTPIDSQDQYERNVRRSYTSIREFVQDARMPMSTYRYRSTPLNVTTLPYHSNYRYYQEQQPFRKYDIFQIRTWAYPIYKYLHGRDHLATRPISYNRIYGNSTLYTPPKIAAEPQSMTERRSYSGYVCMAGEHSFNVAARPQSLDHYHSPWYWTYYGNSGLRHYNSFRPRAYTSRLSTYWSPYY</sequence>